<dbReference type="PANTHER" id="PTHR24363">
    <property type="entry name" value="SERINE/THREONINE PROTEIN KINASE"/>
    <property type="match status" value="1"/>
</dbReference>
<evidence type="ECO:0000313" key="10">
    <source>
        <dbReference type="EMBL" id="GIJ58614.1"/>
    </source>
</evidence>
<dbReference type="PROSITE" id="PS50011">
    <property type="entry name" value="PROTEIN_KINASE_DOM"/>
    <property type="match status" value="1"/>
</dbReference>
<keyword evidence="6" id="KW-0067">ATP-binding</keyword>
<dbReference type="SUPFAM" id="SSF56112">
    <property type="entry name" value="Protein kinase-like (PK-like)"/>
    <property type="match status" value="1"/>
</dbReference>
<dbReference type="PANTHER" id="PTHR24363:SF0">
    <property type="entry name" value="SERINE_THREONINE KINASE LIKE DOMAIN CONTAINING 1"/>
    <property type="match status" value="1"/>
</dbReference>
<gene>
    <name evidence="10" type="ORF">Vau01_061300</name>
</gene>
<organism evidence="10 11">
    <name type="scientific">Virgisporangium aurantiacum</name>
    <dbReference type="NCBI Taxonomy" id="175570"/>
    <lineage>
        <taxon>Bacteria</taxon>
        <taxon>Bacillati</taxon>
        <taxon>Actinomycetota</taxon>
        <taxon>Actinomycetes</taxon>
        <taxon>Micromonosporales</taxon>
        <taxon>Micromonosporaceae</taxon>
        <taxon>Virgisporangium</taxon>
    </lineage>
</organism>
<evidence type="ECO:0000256" key="1">
    <source>
        <dbReference type="ARBA" id="ARBA00012513"/>
    </source>
</evidence>
<keyword evidence="4" id="KW-0547">Nucleotide-binding</keyword>
<evidence type="ECO:0000313" key="11">
    <source>
        <dbReference type="Proteomes" id="UP000612585"/>
    </source>
</evidence>
<evidence type="ECO:0000256" key="8">
    <source>
        <dbReference type="ARBA" id="ARBA00048679"/>
    </source>
</evidence>
<reference evidence="10" key="1">
    <citation type="submission" date="2021-01" db="EMBL/GenBank/DDBJ databases">
        <title>Whole genome shotgun sequence of Virgisporangium aurantiacum NBRC 16421.</title>
        <authorList>
            <person name="Komaki H."/>
            <person name="Tamura T."/>
        </authorList>
    </citation>
    <scope>NUCLEOTIDE SEQUENCE</scope>
    <source>
        <strain evidence="10">NBRC 16421</strain>
    </source>
</reference>
<evidence type="ECO:0000256" key="5">
    <source>
        <dbReference type="ARBA" id="ARBA00022777"/>
    </source>
</evidence>
<evidence type="ECO:0000259" key="9">
    <source>
        <dbReference type="PROSITE" id="PS50011"/>
    </source>
</evidence>
<accession>A0A8J4E242</accession>
<evidence type="ECO:0000256" key="2">
    <source>
        <dbReference type="ARBA" id="ARBA00022527"/>
    </source>
</evidence>
<comment type="catalytic activity">
    <reaction evidence="8">
        <text>L-seryl-[protein] + ATP = O-phospho-L-seryl-[protein] + ADP + H(+)</text>
        <dbReference type="Rhea" id="RHEA:17989"/>
        <dbReference type="Rhea" id="RHEA-COMP:9863"/>
        <dbReference type="Rhea" id="RHEA-COMP:11604"/>
        <dbReference type="ChEBI" id="CHEBI:15378"/>
        <dbReference type="ChEBI" id="CHEBI:29999"/>
        <dbReference type="ChEBI" id="CHEBI:30616"/>
        <dbReference type="ChEBI" id="CHEBI:83421"/>
        <dbReference type="ChEBI" id="CHEBI:456216"/>
        <dbReference type="EC" id="2.7.11.1"/>
    </reaction>
</comment>
<dbReference type="InterPro" id="IPR011990">
    <property type="entry name" value="TPR-like_helical_dom_sf"/>
</dbReference>
<dbReference type="Pfam" id="PF00069">
    <property type="entry name" value="Pkinase"/>
    <property type="match status" value="1"/>
</dbReference>
<dbReference type="RefSeq" id="WP_203999628.1">
    <property type="nucleotide sequence ID" value="NZ_BOPG01000037.1"/>
</dbReference>
<name>A0A8J4E242_9ACTN</name>
<keyword evidence="3" id="KW-0808">Transferase</keyword>
<protein>
    <recommendedName>
        <fullName evidence="1">non-specific serine/threonine protein kinase</fullName>
        <ecNumber evidence="1">2.7.11.1</ecNumber>
    </recommendedName>
</protein>
<dbReference type="Proteomes" id="UP000612585">
    <property type="component" value="Unassembled WGS sequence"/>
</dbReference>
<dbReference type="Pfam" id="PF16918">
    <property type="entry name" value="PknG_TPR"/>
    <property type="match status" value="1"/>
</dbReference>
<dbReference type="CDD" id="cd14014">
    <property type="entry name" value="STKc_PknB_like"/>
    <property type="match status" value="1"/>
</dbReference>
<feature type="domain" description="Protein kinase" evidence="9">
    <location>
        <begin position="93"/>
        <end position="353"/>
    </location>
</feature>
<dbReference type="Gene3D" id="1.25.40.10">
    <property type="entry name" value="Tetratricopeptide repeat domain"/>
    <property type="match status" value="1"/>
</dbReference>
<keyword evidence="2 10" id="KW-0723">Serine/threonine-protein kinase</keyword>
<sequence length="687" mass="74041">MTACERTPGCSGNVDEFGYCDRCGLPPLSVLPGSSTRGPMMPPPSRRCHSCGADVPPEASGEHPRPARFCGHCGTRYTWVPDLAPGDLVGEQYKVEYCLAQGGLGWVYLAEDTHLDNDEVVLKGVIDQSNAASVRTAVSERRFLTTLHHHNLVRIRDFAIHTDPFTGRQTGYIVMEYLRGPALSELGALPLDAVLGYGQEILAALDYVHGRGLLYTDMKPSNVIRTADRCKLIDIGSVVSAADPGTEFVRTPGFYDNGDGPTVRSDLYAVGVTLADLFPAAGAAAVGDAHRFGVEPFRRLVGRATHEDRARRFGSAAEMAAQVAGVLRDVLPDRVRLGRPETSELFTQSADLLDDGLGAVPPLRTWTGPADAERFRPGQPDGPAVAVGLPTPRTAAGDANAVVLDSLGAVEPAELLEKLTKLTTSMEVELVRCRALLRLGRLDEADAAVVRAGADLAPESPHRWRIMWHHGLLALARDDPAVAAARFDDVYADLPGECPPRLARAYCAERTGDTDVADDLYRSVWRRDRLQASAAFGLARLRLATGARDAAVAFLDAVPRVSSHYDASRIAAVRILAGRLGAELPQADHLNRAATRTAALRLDGGDRNGPARQRLITVIRQGALDRVREHGPVGLSRGAVFGSPSSERAIRVHLEASFRSLATQATTANDHGVLIDRANEVRPWSRR</sequence>
<proteinExistence type="predicted"/>
<keyword evidence="11" id="KW-1185">Reference proteome</keyword>
<evidence type="ECO:0000256" key="3">
    <source>
        <dbReference type="ARBA" id="ARBA00022679"/>
    </source>
</evidence>
<dbReference type="GO" id="GO:0004674">
    <property type="term" value="F:protein serine/threonine kinase activity"/>
    <property type="evidence" value="ECO:0007669"/>
    <property type="project" value="UniProtKB-KW"/>
</dbReference>
<dbReference type="SMART" id="SM00220">
    <property type="entry name" value="S_TKc"/>
    <property type="match status" value="1"/>
</dbReference>
<evidence type="ECO:0000256" key="7">
    <source>
        <dbReference type="ARBA" id="ARBA00047899"/>
    </source>
</evidence>
<comment type="caution">
    <text evidence="10">The sequence shown here is derived from an EMBL/GenBank/DDBJ whole genome shotgun (WGS) entry which is preliminary data.</text>
</comment>
<evidence type="ECO:0000256" key="6">
    <source>
        <dbReference type="ARBA" id="ARBA00022840"/>
    </source>
</evidence>
<dbReference type="Gene3D" id="1.10.510.10">
    <property type="entry name" value="Transferase(Phosphotransferase) domain 1"/>
    <property type="match status" value="1"/>
</dbReference>
<dbReference type="InterPro" id="IPR011009">
    <property type="entry name" value="Kinase-like_dom_sf"/>
</dbReference>
<dbReference type="SUPFAM" id="SSF48452">
    <property type="entry name" value="TPR-like"/>
    <property type="match status" value="1"/>
</dbReference>
<keyword evidence="5 10" id="KW-0418">Kinase</keyword>
<dbReference type="EMBL" id="BOPG01000037">
    <property type="protein sequence ID" value="GIJ58614.1"/>
    <property type="molecule type" value="Genomic_DNA"/>
</dbReference>
<dbReference type="InterPro" id="IPR000719">
    <property type="entry name" value="Prot_kinase_dom"/>
</dbReference>
<dbReference type="AlphaFoldDB" id="A0A8J4E242"/>
<dbReference type="InterPro" id="IPR031636">
    <property type="entry name" value="PknG_TPR"/>
</dbReference>
<comment type="catalytic activity">
    <reaction evidence="7">
        <text>L-threonyl-[protein] + ATP = O-phospho-L-threonyl-[protein] + ADP + H(+)</text>
        <dbReference type="Rhea" id="RHEA:46608"/>
        <dbReference type="Rhea" id="RHEA-COMP:11060"/>
        <dbReference type="Rhea" id="RHEA-COMP:11605"/>
        <dbReference type="ChEBI" id="CHEBI:15378"/>
        <dbReference type="ChEBI" id="CHEBI:30013"/>
        <dbReference type="ChEBI" id="CHEBI:30616"/>
        <dbReference type="ChEBI" id="CHEBI:61977"/>
        <dbReference type="ChEBI" id="CHEBI:456216"/>
        <dbReference type="EC" id="2.7.11.1"/>
    </reaction>
</comment>
<evidence type="ECO:0000256" key="4">
    <source>
        <dbReference type="ARBA" id="ARBA00022741"/>
    </source>
</evidence>
<dbReference type="EC" id="2.7.11.1" evidence="1"/>
<dbReference type="Gene3D" id="3.30.200.20">
    <property type="entry name" value="Phosphorylase Kinase, domain 1"/>
    <property type="match status" value="1"/>
</dbReference>
<dbReference type="GO" id="GO:0005524">
    <property type="term" value="F:ATP binding"/>
    <property type="evidence" value="ECO:0007669"/>
    <property type="project" value="UniProtKB-KW"/>
</dbReference>